<accession>A0A2H3DCH3</accession>
<protein>
    <submittedName>
        <fullName evidence="1">Uncharacterized protein</fullName>
    </submittedName>
</protein>
<organism evidence="1 2">
    <name type="scientific">Armillaria gallica</name>
    <name type="common">Bulbous honey fungus</name>
    <name type="synonym">Armillaria bulbosa</name>
    <dbReference type="NCBI Taxonomy" id="47427"/>
    <lineage>
        <taxon>Eukaryota</taxon>
        <taxon>Fungi</taxon>
        <taxon>Dikarya</taxon>
        <taxon>Basidiomycota</taxon>
        <taxon>Agaricomycotina</taxon>
        <taxon>Agaricomycetes</taxon>
        <taxon>Agaricomycetidae</taxon>
        <taxon>Agaricales</taxon>
        <taxon>Marasmiineae</taxon>
        <taxon>Physalacriaceae</taxon>
        <taxon>Armillaria</taxon>
    </lineage>
</organism>
<name>A0A2H3DCH3_ARMGA</name>
<dbReference type="Proteomes" id="UP000217790">
    <property type="component" value="Unassembled WGS sequence"/>
</dbReference>
<sequence length="75" mass="8752">MYGLKDPEEILEETKNRLGRIPTVPEVTTKDLEELDELKKLQKKLSAFRKKDIVAKVYVSIVSVSLRKTTVHRWI</sequence>
<reference evidence="2" key="1">
    <citation type="journal article" date="2017" name="Nat. Ecol. Evol.">
        <title>Genome expansion and lineage-specific genetic innovations in the forest pathogenic fungi Armillaria.</title>
        <authorList>
            <person name="Sipos G."/>
            <person name="Prasanna A.N."/>
            <person name="Walter M.C."/>
            <person name="O'Connor E."/>
            <person name="Balint B."/>
            <person name="Krizsan K."/>
            <person name="Kiss B."/>
            <person name="Hess J."/>
            <person name="Varga T."/>
            <person name="Slot J."/>
            <person name="Riley R."/>
            <person name="Boka B."/>
            <person name="Rigling D."/>
            <person name="Barry K."/>
            <person name="Lee J."/>
            <person name="Mihaltcheva S."/>
            <person name="LaButti K."/>
            <person name="Lipzen A."/>
            <person name="Waldron R."/>
            <person name="Moloney N.M."/>
            <person name="Sperisen C."/>
            <person name="Kredics L."/>
            <person name="Vagvoelgyi C."/>
            <person name="Patrignani A."/>
            <person name="Fitzpatrick D."/>
            <person name="Nagy I."/>
            <person name="Doyle S."/>
            <person name="Anderson J.B."/>
            <person name="Grigoriev I.V."/>
            <person name="Gueldener U."/>
            <person name="Muensterkoetter M."/>
            <person name="Nagy L.G."/>
        </authorList>
    </citation>
    <scope>NUCLEOTIDE SEQUENCE [LARGE SCALE GENOMIC DNA]</scope>
    <source>
        <strain evidence="2">Ar21-2</strain>
    </source>
</reference>
<keyword evidence="2" id="KW-1185">Reference proteome</keyword>
<dbReference type="AlphaFoldDB" id="A0A2H3DCH3"/>
<dbReference type="InParanoid" id="A0A2H3DCH3"/>
<evidence type="ECO:0000313" key="2">
    <source>
        <dbReference type="Proteomes" id="UP000217790"/>
    </source>
</evidence>
<proteinExistence type="predicted"/>
<gene>
    <name evidence="1" type="ORF">ARMGADRAFT_1013611</name>
</gene>
<dbReference type="EMBL" id="KZ293660">
    <property type="protein sequence ID" value="PBK91820.1"/>
    <property type="molecule type" value="Genomic_DNA"/>
</dbReference>
<evidence type="ECO:0000313" key="1">
    <source>
        <dbReference type="EMBL" id="PBK91820.1"/>
    </source>
</evidence>